<organism evidence="2 3">
    <name type="scientific">Bacillus pumilus</name>
    <name type="common">Bacillus mesentericus</name>
    <dbReference type="NCBI Taxonomy" id="1408"/>
    <lineage>
        <taxon>Bacteria</taxon>
        <taxon>Bacillati</taxon>
        <taxon>Bacillota</taxon>
        <taxon>Bacilli</taxon>
        <taxon>Bacillales</taxon>
        <taxon>Bacillaceae</taxon>
        <taxon>Bacillus</taxon>
    </lineage>
</organism>
<comment type="caution">
    <text evidence="2">The sequence shown here is derived from an EMBL/GenBank/DDBJ whole genome shotgun (WGS) entry which is preliminary data.</text>
</comment>
<name>A0AB34QVM6_BACPU</name>
<keyword evidence="1" id="KW-1133">Transmembrane helix</keyword>
<keyword evidence="1" id="KW-0812">Transmembrane</keyword>
<protein>
    <recommendedName>
        <fullName evidence="4">DUF4320 family protein</fullName>
    </recommendedName>
</protein>
<evidence type="ECO:0000256" key="1">
    <source>
        <dbReference type="SAM" id="Phobius"/>
    </source>
</evidence>
<dbReference type="EMBL" id="JXCL01000038">
    <property type="protein sequence ID" value="KIL13594.1"/>
    <property type="molecule type" value="Genomic_DNA"/>
</dbReference>
<reference evidence="2 3" key="1">
    <citation type="submission" date="2014-12" db="EMBL/GenBank/DDBJ databases">
        <title>Draft Genome Sequences of Five Spore-Forming Food Isolates of Bacillus pumilus.</title>
        <authorList>
            <person name="de Jong A."/>
            <person name="van Heel A.J."/>
            <person name="Montalban-Lopez M."/>
            <person name="Krawczyk A.O."/>
            <person name="Berendsen E.M."/>
            <person name="Wells-Bennik M."/>
            <person name="Kuipers O.P."/>
        </authorList>
    </citation>
    <scope>NUCLEOTIDE SEQUENCE [LARGE SCALE GENOMIC DNA]</scope>
    <source>
        <strain evidence="2 3">B4127</strain>
    </source>
</reference>
<accession>A0AB34QVM6</accession>
<proteinExistence type="predicted"/>
<sequence>MIDGIQMTFFKIYIVLLSISLIVDVAGYCIRLNQTNDFKQQVNYQIERNGGLNKNALAEIEKKNKEAYGGSFQVHSASLNKTLPYGSEVSYKITTTYNFQLGGHKEVIEVKGGALSLIR</sequence>
<dbReference type="Proteomes" id="UP000031978">
    <property type="component" value="Unassembled WGS sequence"/>
</dbReference>
<evidence type="ECO:0000313" key="2">
    <source>
        <dbReference type="EMBL" id="KIL13594.1"/>
    </source>
</evidence>
<dbReference type="AlphaFoldDB" id="A0AB34QVM6"/>
<feature type="transmembrane region" description="Helical" evidence="1">
    <location>
        <begin position="12"/>
        <end position="30"/>
    </location>
</feature>
<evidence type="ECO:0008006" key="4">
    <source>
        <dbReference type="Google" id="ProtNLM"/>
    </source>
</evidence>
<gene>
    <name evidence="2" type="ORF">B4127_0606</name>
</gene>
<dbReference type="RefSeq" id="WP_044141481.1">
    <property type="nucleotide sequence ID" value="NZ_JAUCEO010000003.1"/>
</dbReference>
<evidence type="ECO:0000313" key="3">
    <source>
        <dbReference type="Proteomes" id="UP000031978"/>
    </source>
</evidence>
<keyword evidence="1" id="KW-0472">Membrane</keyword>